<keyword evidence="6" id="KW-1185">Reference proteome</keyword>
<dbReference type="PANTHER" id="PTHR43708">
    <property type="entry name" value="CONSERVED EXPRESSED OXIDOREDUCTASE (EUROFUNG)"/>
    <property type="match status" value="1"/>
</dbReference>
<dbReference type="Pfam" id="PF01408">
    <property type="entry name" value="GFO_IDH_MocA"/>
    <property type="match status" value="1"/>
</dbReference>
<dbReference type="PANTHER" id="PTHR43708:SF5">
    <property type="entry name" value="CONSERVED EXPRESSED OXIDOREDUCTASE (EUROFUNG)-RELATED"/>
    <property type="match status" value="1"/>
</dbReference>
<dbReference type="Pfam" id="PF22725">
    <property type="entry name" value="GFO_IDH_MocA_C3"/>
    <property type="match status" value="1"/>
</dbReference>
<dbReference type="InterPro" id="IPR000683">
    <property type="entry name" value="Gfo/Idh/MocA-like_OxRdtase_N"/>
</dbReference>
<sequence length="364" mass="38661">MGPPRRVTRGRPYDPRVSDAVVRFGLVGYGFGGRYFHAPLIAGAPGCALVGVVTRSPERRAEVAAEHPGVAVHDSVDALVAAGVDAVAVSTPAETHSAVTDELLRRGVPVVCDKPFALDADAARATVELAEREGVLVSPYQNRRWDSDLLTVRRVLDEGRLGEVRRFESAFERWAPDPAPPAAGGGLLRDFGSHLVDQALFLFGPVDRVYAETHEVGPEAEDDVRVLLHHTSGMSTHLSGAWRQGAPGPRFRVSGTAGSFVVTEPMDGQEAALVAGRTPAGEGDAWGEEPESAWGTLHLGDSDEVVASERGRWDQYYAQFAAAVRGEGPVPVDPWDAVATATVLDAARLSAAEGRTVDVAAVVR</sequence>
<dbReference type="Proteomes" id="UP000198504">
    <property type="component" value="Unassembled WGS sequence"/>
</dbReference>
<dbReference type="InterPro" id="IPR036291">
    <property type="entry name" value="NAD(P)-bd_dom_sf"/>
</dbReference>
<evidence type="ECO:0000256" key="2">
    <source>
        <dbReference type="ARBA" id="ARBA00023002"/>
    </source>
</evidence>
<dbReference type="InterPro" id="IPR055170">
    <property type="entry name" value="GFO_IDH_MocA-like_dom"/>
</dbReference>
<proteinExistence type="inferred from homology"/>
<feature type="domain" description="GFO/IDH/MocA-like oxidoreductase" evidence="4">
    <location>
        <begin position="150"/>
        <end position="260"/>
    </location>
</feature>
<dbReference type="SUPFAM" id="SSF55347">
    <property type="entry name" value="Glyceraldehyde-3-phosphate dehydrogenase-like, C-terminal domain"/>
    <property type="match status" value="1"/>
</dbReference>
<evidence type="ECO:0000259" key="3">
    <source>
        <dbReference type="Pfam" id="PF01408"/>
    </source>
</evidence>
<gene>
    <name evidence="5" type="ORF">SAMN05421756_103329</name>
</gene>
<accession>A0A1H9FN65</accession>
<organism evidence="5 6">
    <name type="scientific">Microlunatus flavus</name>
    <dbReference type="NCBI Taxonomy" id="1036181"/>
    <lineage>
        <taxon>Bacteria</taxon>
        <taxon>Bacillati</taxon>
        <taxon>Actinomycetota</taxon>
        <taxon>Actinomycetes</taxon>
        <taxon>Propionibacteriales</taxon>
        <taxon>Propionibacteriaceae</taxon>
        <taxon>Microlunatus</taxon>
    </lineage>
</organism>
<name>A0A1H9FN65_9ACTN</name>
<keyword evidence="2" id="KW-0560">Oxidoreductase</keyword>
<comment type="similarity">
    <text evidence="1">Belongs to the Gfo/Idh/MocA family.</text>
</comment>
<dbReference type="GO" id="GO:0000166">
    <property type="term" value="F:nucleotide binding"/>
    <property type="evidence" value="ECO:0007669"/>
    <property type="project" value="InterPro"/>
</dbReference>
<dbReference type="OrthoDB" id="256869at2"/>
<evidence type="ECO:0000256" key="1">
    <source>
        <dbReference type="ARBA" id="ARBA00010928"/>
    </source>
</evidence>
<evidence type="ECO:0000313" key="5">
    <source>
        <dbReference type="EMBL" id="SEQ39430.1"/>
    </source>
</evidence>
<evidence type="ECO:0000313" key="6">
    <source>
        <dbReference type="Proteomes" id="UP000198504"/>
    </source>
</evidence>
<dbReference type="GO" id="GO:0016491">
    <property type="term" value="F:oxidoreductase activity"/>
    <property type="evidence" value="ECO:0007669"/>
    <property type="project" value="UniProtKB-KW"/>
</dbReference>
<dbReference type="Gene3D" id="3.30.360.10">
    <property type="entry name" value="Dihydrodipicolinate Reductase, domain 2"/>
    <property type="match status" value="1"/>
</dbReference>
<dbReference type="AlphaFoldDB" id="A0A1H9FN65"/>
<dbReference type="STRING" id="1036181.SAMN05421756_103329"/>
<dbReference type="InterPro" id="IPR051317">
    <property type="entry name" value="Gfo/Idh/MocA_oxidoreduct"/>
</dbReference>
<feature type="domain" description="Gfo/Idh/MocA-like oxidoreductase N-terminal" evidence="3">
    <location>
        <begin position="22"/>
        <end position="139"/>
    </location>
</feature>
<reference evidence="6" key="1">
    <citation type="submission" date="2016-10" db="EMBL/GenBank/DDBJ databases">
        <authorList>
            <person name="Varghese N."/>
            <person name="Submissions S."/>
        </authorList>
    </citation>
    <scope>NUCLEOTIDE SEQUENCE [LARGE SCALE GENOMIC DNA]</scope>
    <source>
        <strain evidence="6">CGMCC 4.6856</strain>
    </source>
</reference>
<evidence type="ECO:0000259" key="4">
    <source>
        <dbReference type="Pfam" id="PF22725"/>
    </source>
</evidence>
<dbReference type="EMBL" id="FOFA01000003">
    <property type="protein sequence ID" value="SEQ39430.1"/>
    <property type="molecule type" value="Genomic_DNA"/>
</dbReference>
<protein>
    <submittedName>
        <fullName evidence="5">Predicted dehydrogenase</fullName>
    </submittedName>
</protein>
<dbReference type="Gene3D" id="3.40.50.720">
    <property type="entry name" value="NAD(P)-binding Rossmann-like Domain"/>
    <property type="match status" value="1"/>
</dbReference>
<dbReference type="SUPFAM" id="SSF51735">
    <property type="entry name" value="NAD(P)-binding Rossmann-fold domains"/>
    <property type="match status" value="1"/>
</dbReference>